<dbReference type="Pfam" id="PF06983">
    <property type="entry name" value="3-dmu-9_3-mt"/>
    <property type="match status" value="1"/>
</dbReference>
<organism evidence="2 3">
    <name type="scientific">Algoriphagus ornithinivorans</name>
    <dbReference type="NCBI Taxonomy" id="226506"/>
    <lineage>
        <taxon>Bacteria</taxon>
        <taxon>Pseudomonadati</taxon>
        <taxon>Bacteroidota</taxon>
        <taxon>Cytophagia</taxon>
        <taxon>Cytophagales</taxon>
        <taxon>Cyclobacteriaceae</taxon>
        <taxon>Algoriphagus</taxon>
    </lineage>
</organism>
<dbReference type="CDD" id="cd06588">
    <property type="entry name" value="PhnB_like"/>
    <property type="match status" value="1"/>
</dbReference>
<dbReference type="SUPFAM" id="SSF54593">
    <property type="entry name" value="Glyoxalase/Bleomycin resistance protein/Dihydroxybiphenyl dioxygenase"/>
    <property type="match status" value="1"/>
</dbReference>
<dbReference type="InterPro" id="IPR029068">
    <property type="entry name" value="Glyas_Bleomycin-R_OHBP_Dase"/>
</dbReference>
<dbReference type="GO" id="GO:0008168">
    <property type="term" value="F:methyltransferase activity"/>
    <property type="evidence" value="ECO:0007669"/>
    <property type="project" value="UniProtKB-KW"/>
</dbReference>
<dbReference type="EMBL" id="FOVW01000008">
    <property type="protein sequence ID" value="SFO54752.1"/>
    <property type="molecule type" value="Genomic_DNA"/>
</dbReference>
<dbReference type="Gene3D" id="3.30.720.110">
    <property type="match status" value="1"/>
</dbReference>
<name>A0A1I5I2F5_9BACT</name>
<keyword evidence="2" id="KW-0489">Methyltransferase</keyword>
<dbReference type="GO" id="GO:0032259">
    <property type="term" value="P:methylation"/>
    <property type="evidence" value="ECO:0007669"/>
    <property type="project" value="UniProtKB-KW"/>
</dbReference>
<protein>
    <submittedName>
        <fullName evidence="2">Glyoxalase superfamily enzyme, possibly 3-demethylubiquinone-9 3-methyltransferase</fullName>
    </submittedName>
</protein>
<dbReference type="PIRSF" id="PIRSF021700">
    <property type="entry name" value="3_dmu_93_MTrfase"/>
    <property type="match status" value="1"/>
</dbReference>
<gene>
    <name evidence="2" type="ORF">SAMN04488519_10840</name>
</gene>
<keyword evidence="3" id="KW-1185">Reference proteome</keyword>
<reference evidence="3" key="1">
    <citation type="submission" date="2016-10" db="EMBL/GenBank/DDBJ databases">
        <authorList>
            <person name="Varghese N."/>
            <person name="Submissions S."/>
        </authorList>
    </citation>
    <scope>NUCLEOTIDE SEQUENCE [LARGE SCALE GENOMIC DNA]</scope>
    <source>
        <strain evidence="3">DSM 15282</strain>
    </source>
</reference>
<dbReference type="InterPro" id="IPR028973">
    <property type="entry name" value="PhnB-like"/>
</dbReference>
<dbReference type="Gene3D" id="3.30.720.100">
    <property type="match status" value="1"/>
</dbReference>
<dbReference type="STRING" id="226506.SAMN04488519_10840"/>
<evidence type="ECO:0000313" key="3">
    <source>
        <dbReference type="Proteomes" id="UP000199564"/>
    </source>
</evidence>
<dbReference type="AlphaFoldDB" id="A0A1I5I2F5"/>
<dbReference type="PANTHER" id="PTHR33990">
    <property type="entry name" value="PROTEIN YJDN-RELATED"/>
    <property type="match status" value="1"/>
</dbReference>
<evidence type="ECO:0000259" key="1">
    <source>
        <dbReference type="Pfam" id="PF06983"/>
    </source>
</evidence>
<sequence>MKISTFLTFVGDNCGKATEAINFYTSIFPNSEVKRIVNYAEGEPGGTPDLIKFGVFTLNGTEYQVSESNYKHNWSFTPGVSLFISSESEDQIEILFEKLSSEGGQVMVPLDNYAGDGDYGFGEKFGWCEDKYGVSWQFVLINR</sequence>
<proteinExistence type="predicted"/>
<feature type="domain" description="PhnB-like" evidence="1">
    <location>
        <begin position="2"/>
        <end position="139"/>
    </location>
</feature>
<evidence type="ECO:0000313" key="2">
    <source>
        <dbReference type="EMBL" id="SFO54752.1"/>
    </source>
</evidence>
<dbReference type="Proteomes" id="UP000199564">
    <property type="component" value="Unassembled WGS sequence"/>
</dbReference>
<keyword evidence="2" id="KW-0808">Transferase</keyword>
<accession>A0A1I5I2F5</accession>
<keyword evidence="2" id="KW-0830">Ubiquinone</keyword>
<dbReference type="RefSeq" id="WP_091654803.1">
    <property type="nucleotide sequence ID" value="NZ_FOVW01000008.1"/>
</dbReference>
<dbReference type="PANTHER" id="PTHR33990:SF4">
    <property type="entry name" value="PHNB-LIKE DOMAIN-CONTAINING PROTEIN"/>
    <property type="match status" value="1"/>
</dbReference>
<dbReference type="InterPro" id="IPR009725">
    <property type="entry name" value="3_dmu_93_MTrfase"/>
</dbReference>